<keyword evidence="11" id="KW-1185">Reference proteome</keyword>
<protein>
    <recommendedName>
        <fullName evidence="9">Rho-GAP domain-containing protein</fullName>
    </recommendedName>
</protein>
<dbReference type="InterPro" id="IPR008936">
    <property type="entry name" value="Rho_GTPase_activation_prot"/>
</dbReference>
<dbReference type="Pfam" id="PF21310">
    <property type="entry name" value="OCRL-like_ASH"/>
    <property type="match status" value="1"/>
</dbReference>
<dbReference type="FunFam" id="2.60.40.10:FF:000132">
    <property type="entry name" value="Inositol polyphosphate 5-phosphatase OCRL-1 isoform b"/>
    <property type="match status" value="1"/>
</dbReference>
<proteinExistence type="inferred from homology"/>
<dbReference type="GO" id="GO:0004439">
    <property type="term" value="F:phosphatidylinositol-4,5-bisphosphate 5-phosphatase activity"/>
    <property type="evidence" value="ECO:0007669"/>
    <property type="project" value="TreeGrafter"/>
</dbReference>
<keyword evidence="4" id="KW-0967">Endosome</keyword>
<evidence type="ECO:0000256" key="3">
    <source>
        <dbReference type="ARBA" id="ARBA00005910"/>
    </source>
</evidence>
<evidence type="ECO:0000259" key="9">
    <source>
        <dbReference type="PROSITE" id="PS50238"/>
    </source>
</evidence>
<dbReference type="SMART" id="SM00128">
    <property type="entry name" value="IPPc"/>
    <property type="match status" value="1"/>
</dbReference>
<evidence type="ECO:0000256" key="7">
    <source>
        <dbReference type="ARBA" id="ARBA00023136"/>
    </source>
</evidence>
<dbReference type="EMBL" id="CAJPVJ010008522">
    <property type="protein sequence ID" value="CAG2171988.1"/>
    <property type="molecule type" value="Genomic_DNA"/>
</dbReference>
<dbReference type="SMART" id="SM00324">
    <property type="entry name" value="RhoGAP"/>
    <property type="match status" value="1"/>
</dbReference>
<evidence type="ECO:0000313" key="10">
    <source>
        <dbReference type="EMBL" id="CAD7654801.1"/>
    </source>
</evidence>
<sequence>LLVFITSAPNITSASDLTIESALPVNTNADLYIKITSEGKKYLFQLSYQTQTNTFIVEINKAIEHNFADMLSFSDNKNNGKSNEKLLKKTSNPFSDTNTNSLFDVNDQHFTENNMKSVLNKTTNNVGNSSFYTEPESPDEFSTLPRHSIASGATPLAARESVIRAQMTMREEDFTYSQTFRVFIGTWNVNGQSVTEKTPLEHYWLSCDPNPPDIYAIGFQELDLSKETFLFNETPKEEMWFSACRKALHPKATYDVVKLVRLIGMMLVVFIRRDLKQFISNISAEMVGTGLMGRMVRIQRVEGNKGGVAVRFDFHNSSVCFVNSHLAAHVEEYERRNLLCGVAVRFDFHNSSVCFVNSHLAAHVEEYERRNQDFNEICSRLVFNQFKPPKCINDHDHVYWFGDLNYRLMDLSTAEVKNMLDVKAYQPLLEKDQLTDQMKQKNVFVGYTEGHIAHLPTYKYDPGTDNWDSSEKSRPPAWCDRVLWRTKQPTQQLTYRSHPQLKLSDHKPVSALFEASIKVIDDKKYRKIYEEVMKKLDKLENEFLPQVAVDKMEVVFKSVSFKEKRVHKLTIANTGQVPLRFEFIKKPNEVSYCKKWLQIKPYTEGIMPGSSIDIDIEVNVDKTTAPRLNSGLEELTDIIVLHLDGGKDLFITVSGAYERSCFGCSIETLVRLKSPLNQVAKDVIEKLERRQYEKMEPVWDIPKELWVLVDQLYKYGMLTNELFQQTGLHTEFVVVRNCLDSGYGEKFNVSVHSLAESLILFLDALSEPVIPYAFYDRSLESSNNFLNSKQVINEIPEYHRNVFYYLIAFLRELLRHSNTNKLDAKLLGKKWINLNAINASIFGSILLRSPENSAFNERNRSQQSIHKSTDSMNSSFKSHLQPHLQAIDRKKDAFIFHFLVNDFDI</sequence>
<evidence type="ECO:0000256" key="2">
    <source>
        <dbReference type="ARBA" id="ARBA00004580"/>
    </source>
</evidence>
<dbReference type="PANTHER" id="PTHR11200:SF300">
    <property type="entry name" value="TYPE II INOSITOL 1,4,5-TRISPHOSPHATE 5-PHOSPHATASE"/>
    <property type="match status" value="1"/>
</dbReference>
<dbReference type="Gene3D" id="1.10.555.10">
    <property type="entry name" value="Rho GTPase activation protein"/>
    <property type="match status" value="1"/>
</dbReference>
<dbReference type="InterPro" id="IPR013783">
    <property type="entry name" value="Ig-like_fold"/>
</dbReference>
<keyword evidence="8" id="KW-0968">Cytoplasmic vesicle</keyword>
<evidence type="ECO:0000313" key="11">
    <source>
        <dbReference type="Proteomes" id="UP000728032"/>
    </source>
</evidence>
<dbReference type="CDD" id="cd04380">
    <property type="entry name" value="RhoGAP_OCRL1"/>
    <property type="match status" value="1"/>
</dbReference>
<evidence type="ECO:0000256" key="5">
    <source>
        <dbReference type="ARBA" id="ARBA00022801"/>
    </source>
</evidence>
<dbReference type="PROSITE" id="PS50238">
    <property type="entry name" value="RHOGAP"/>
    <property type="match status" value="1"/>
</dbReference>
<dbReference type="Pfam" id="PF00620">
    <property type="entry name" value="RhoGAP"/>
    <property type="match status" value="1"/>
</dbReference>
<dbReference type="GO" id="GO:0007165">
    <property type="term" value="P:signal transduction"/>
    <property type="evidence" value="ECO:0007669"/>
    <property type="project" value="InterPro"/>
</dbReference>
<dbReference type="Gene3D" id="2.60.40.10">
    <property type="entry name" value="Immunoglobulins"/>
    <property type="match status" value="1"/>
</dbReference>
<comment type="subcellular location">
    <subcellularLocation>
        <location evidence="2">Cytoplasmic vesicle</location>
        <location evidence="2">Phagosome membrane</location>
    </subcellularLocation>
    <subcellularLocation>
        <location evidence="1">Early endosome membrane</location>
    </subcellularLocation>
</comment>
<name>A0A7R9M843_9ACAR</name>
<feature type="domain" description="Rho-GAP" evidence="9">
    <location>
        <begin position="685"/>
        <end position="876"/>
    </location>
</feature>
<dbReference type="InterPro" id="IPR046985">
    <property type="entry name" value="IP5"/>
</dbReference>
<evidence type="ECO:0000256" key="4">
    <source>
        <dbReference type="ARBA" id="ARBA00022753"/>
    </source>
</evidence>
<dbReference type="GO" id="GO:0052745">
    <property type="term" value="F:inositol phosphate phosphatase activity"/>
    <property type="evidence" value="ECO:0007669"/>
    <property type="project" value="InterPro"/>
</dbReference>
<dbReference type="Proteomes" id="UP000728032">
    <property type="component" value="Unassembled WGS sequence"/>
</dbReference>
<accession>A0A7R9M843</accession>
<evidence type="ECO:0000256" key="8">
    <source>
        <dbReference type="ARBA" id="ARBA00023329"/>
    </source>
</evidence>
<keyword evidence="7" id="KW-0472">Membrane</keyword>
<dbReference type="InterPro" id="IPR036691">
    <property type="entry name" value="Endo/exonu/phosph_ase_sf"/>
</dbReference>
<dbReference type="SUPFAM" id="SSF56219">
    <property type="entry name" value="DNase I-like"/>
    <property type="match status" value="2"/>
</dbReference>
<dbReference type="SUPFAM" id="SSF48350">
    <property type="entry name" value="GTPase activation domain, GAP"/>
    <property type="match status" value="1"/>
</dbReference>
<dbReference type="Pfam" id="PF22669">
    <property type="entry name" value="Exo_endo_phos2"/>
    <property type="match status" value="2"/>
</dbReference>
<keyword evidence="6" id="KW-0443">Lipid metabolism</keyword>
<dbReference type="OrthoDB" id="7862313at2759"/>
<dbReference type="FunFam" id="1.10.555.10:FF:000012">
    <property type="entry name" value="Putative inositol polyphosphate 5-phosphatase OCRL-1"/>
    <property type="match status" value="1"/>
</dbReference>
<dbReference type="InterPro" id="IPR037793">
    <property type="entry name" value="OCRL1/INPP5B_INPP5c"/>
</dbReference>
<organism evidence="10">
    <name type="scientific">Oppiella nova</name>
    <dbReference type="NCBI Taxonomy" id="334625"/>
    <lineage>
        <taxon>Eukaryota</taxon>
        <taxon>Metazoa</taxon>
        <taxon>Ecdysozoa</taxon>
        <taxon>Arthropoda</taxon>
        <taxon>Chelicerata</taxon>
        <taxon>Arachnida</taxon>
        <taxon>Acari</taxon>
        <taxon>Acariformes</taxon>
        <taxon>Sarcoptiformes</taxon>
        <taxon>Oribatida</taxon>
        <taxon>Brachypylina</taxon>
        <taxon>Oppioidea</taxon>
        <taxon>Oppiidae</taxon>
        <taxon>Oppiella</taxon>
    </lineage>
</organism>
<dbReference type="Gene3D" id="3.60.10.10">
    <property type="entry name" value="Endonuclease/exonuclease/phosphatase"/>
    <property type="match status" value="2"/>
</dbReference>
<dbReference type="InterPro" id="IPR047078">
    <property type="entry name" value="RhoGAP_OCRL1"/>
</dbReference>
<gene>
    <name evidence="10" type="ORF">ONB1V03_LOCUS11446</name>
</gene>
<dbReference type="GO" id="GO:0046856">
    <property type="term" value="P:phosphatidylinositol dephosphorylation"/>
    <property type="evidence" value="ECO:0007669"/>
    <property type="project" value="InterPro"/>
</dbReference>
<comment type="similarity">
    <text evidence="3">Belongs to the inositol 1,4,5-trisphosphate 5-phosphatase type II family.</text>
</comment>
<dbReference type="InterPro" id="IPR000300">
    <property type="entry name" value="IPPc"/>
</dbReference>
<keyword evidence="5" id="KW-0378">Hydrolase</keyword>
<dbReference type="EMBL" id="OC923347">
    <property type="protein sequence ID" value="CAD7654801.1"/>
    <property type="molecule type" value="Genomic_DNA"/>
</dbReference>
<dbReference type="GO" id="GO:0031901">
    <property type="term" value="C:early endosome membrane"/>
    <property type="evidence" value="ECO:0007669"/>
    <property type="project" value="UniProtKB-SubCell"/>
</dbReference>
<dbReference type="AlphaFoldDB" id="A0A7R9M843"/>
<dbReference type="CDD" id="cd09093">
    <property type="entry name" value="INPP5c_INPP5B"/>
    <property type="match status" value="1"/>
</dbReference>
<reference evidence="10" key="1">
    <citation type="submission" date="2020-11" db="EMBL/GenBank/DDBJ databases">
        <authorList>
            <person name="Tran Van P."/>
        </authorList>
    </citation>
    <scope>NUCLEOTIDE SEQUENCE</scope>
</reference>
<dbReference type="Gene3D" id="2.30.29.110">
    <property type="match status" value="1"/>
</dbReference>
<dbReference type="InterPro" id="IPR000198">
    <property type="entry name" value="RhoGAP_dom"/>
</dbReference>
<feature type="non-terminal residue" evidence="10">
    <location>
        <position position="905"/>
    </location>
</feature>
<dbReference type="GO" id="GO:0030670">
    <property type="term" value="C:phagocytic vesicle membrane"/>
    <property type="evidence" value="ECO:0007669"/>
    <property type="project" value="UniProtKB-SubCell"/>
</dbReference>
<dbReference type="PANTHER" id="PTHR11200">
    <property type="entry name" value="INOSITOL 5-PHOSPHATASE"/>
    <property type="match status" value="1"/>
</dbReference>
<evidence type="ECO:0000256" key="6">
    <source>
        <dbReference type="ARBA" id="ARBA00023098"/>
    </source>
</evidence>
<evidence type="ECO:0000256" key="1">
    <source>
        <dbReference type="ARBA" id="ARBA00004146"/>
    </source>
</evidence>
<dbReference type="InterPro" id="IPR048869">
    <property type="entry name" value="OCRL-1_2_ASH"/>
</dbReference>